<evidence type="ECO:0000259" key="7">
    <source>
        <dbReference type="SMART" id="SM00082"/>
    </source>
</evidence>
<feature type="domain" description="LRRCT" evidence="7">
    <location>
        <begin position="260"/>
        <end position="311"/>
    </location>
</feature>
<dbReference type="SUPFAM" id="SSF52058">
    <property type="entry name" value="L domain-like"/>
    <property type="match status" value="1"/>
</dbReference>
<organism evidence="8 10">
    <name type="scientific">Rotaria sordida</name>
    <dbReference type="NCBI Taxonomy" id="392033"/>
    <lineage>
        <taxon>Eukaryota</taxon>
        <taxon>Metazoa</taxon>
        <taxon>Spiralia</taxon>
        <taxon>Gnathifera</taxon>
        <taxon>Rotifera</taxon>
        <taxon>Eurotatoria</taxon>
        <taxon>Bdelloidea</taxon>
        <taxon>Philodinida</taxon>
        <taxon>Philodinidae</taxon>
        <taxon>Rotaria</taxon>
    </lineage>
</organism>
<keyword evidence="2 6" id="KW-0732">Signal</keyword>
<evidence type="ECO:0000313" key="10">
    <source>
        <dbReference type="Proteomes" id="UP000663864"/>
    </source>
</evidence>
<feature type="transmembrane region" description="Helical" evidence="5">
    <location>
        <begin position="325"/>
        <end position="346"/>
    </location>
</feature>
<dbReference type="PANTHER" id="PTHR24366:SF172">
    <property type="entry name" value="LRRCT DOMAIN-CONTAINING PROTEIN"/>
    <property type="match status" value="1"/>
</dbReference>
<dbReference type="PROSITE" id="PS51450">
    <property type="entry name" value="LRR"/>
    <property type="match status" value="1"/>
</dbReference>
<keyword evidence="5" id="KW-0812">Transmembrane</keyword>
<gene>
    <name evidence="9" type="ORF">JBS370_LOCUS1677</name>
    <name evidence="8" type="ORF">ZHD862_LOCUS5604</name>
</gene>
<name>A0A813X595_9BILA</name>
<keyword evidence="1" id="KW-0433">Leucine-rich repeat</keyword>
<dbReference type="Gene3D" id="3.80.10.10">
    <property type="entry name" value="Ribonuclease Inhibitor"/>
    <property type="match status" value="2"/>
</dbReference>
<evidence type="ECO:0000256" key="5">
    <source>
        <dbReference type="SAM" id="Phobius"/>
    </source>
</evidence>
<dbReference type="SMART" id="SM00082">
    <property type="entry name" value="LRRCT"/>
    <property type="match status" value="1"/>
</dbReference>
<evidence type="ECO:0000313" key="9">
    <source>
        <dbReference type="EMBL" id="CAF3557692.1"/>
    </source>
</evidence>
<evidence type="ECO:0000256" key="2">
    <source>
        <dbReference type="ARBA" id="ARBA00022729"/>
    </source>
</evidence>
<proteinExistence type="predicted"/>
<dbReference type="EMBL" id="CAJNOT010000149">
    <property type="protein sequence ID" value="CAF0865434.1"/>
    <property type="molecule type" value="Genomic_DNA"/>
</dbReference>
<dbReference type="Proteomes" id="UP000663864">
    <property type="component" value="Unassembled WGS sequence"/>
</dbReference>
<evidence type="ECO:0000256" key="4">
    <source>
        <dbReference type="SAM" id="MobiDB-lite"/>
    </source>
</evidence>
<feature type="region of interest" description="Disordered" evidence="4">
    <location>
        <begin position="357"/>
        <end position="423"/>
    </location>
</feature>
<feature type="compositionally biased region" description="Polar residues" evidence="4">
    <location>
        <begin position="366"/>
        <end position="377"/>
    </location>
</feature>
<reference evidence="8" key="1">
    <citation type="submission" date="2021-02" db="EMBL/GenBank/DDBJ databases">
        <authorList>
            <person name="Nowell W R."/>
        </authorList>
    </citation>
    <scope>NUCLEOTIDE SEQUENCE</scope>
</reference>
<dbReference type="SMART" id="SM00365">
    <property type="entry name" value="LRR_SD22"/>
    <property type="match status" value="3"/>
</dbReference>
<feature type="chain" id="PRO_5035683654" description="LRRCT domain-containing protein" evidence="6">
    <location>
        <begin position="21"/>
        <end position="423"/>
    </location>
</feature>
<keyword evidence="3" id="KW-0677">Repeat</keyword>
<dbReference type="AlphaFoldDB" id="A0A813X595"/>
<evidence type="ECO:0000256" key="6">
    <source>
        <dbReference type="SAM" id="SignalP"/>
    </source>
</evidence>
<dbReference type="Proteomes" id="UP000663836">
    <property type="component" value="Unassembled WGS sequence"/>
</dbReference>
<dbReference type="InterPro" id="IPR001611">
    <property type="entry name" value="Leu-rich_rpt"/>
</dbReference>
<protein>
    <recommendedName>
        <fullName evidence="7">LRRCT domain-containing protein</fullName>
    </recommendedName>
</protein>
<keyword evidence="5" id="KW-1133">Transmembrane helix</keyword>
<dbReference type="PANTHER" id="PTHR24366">
    <property type="entry name" value="IG(IMMUNOGLOBULIN) AND LRR(LEUCINE RICH REPEAT) DOMAINS"/>
    <property type="match status" value="1"/>
</dbReference>
<sequence length="423" mass="47238">MKLFINIITIISLFVEPIISIDVCTNVQCKCNHHFTNVYCDSKGWTSLNTIEFPSNVLTLTLINNKLKFDTIDDLSKIENLTSLKDLSLNQNPIEIIPPFNNSKIRSISLQDTSITSVKFPSTYLNLFLETISLSNNKIHTIDENDFIALKNSKVKRLHIDSASLSTIHQNAFIPLIQLQSLSLKNNQLKSCEFLSTFRLLSSIKLDENRFTSLPQELLLKRNINYFFRQNLISIIDESSPLYTWLKNNYTNNKIYLANNSFDCCRSLWFIRFLNTSSHFVGDASSLTCATPSNYAGKKLIELNPDEMNCGGVLPNGTWWTTGRIIAVVIGGSAFILTSIVIIVIMTRRQRVRSGYTEIGGIDDPSPNTALLSSSNEPPFPPYGEDNDAVSTYSTAPSRNTVGSHITSVSTAGGIPANDDNQI</sequence>
<evidence type="ECO:0000313" key="8">
    <source>
        <dbReference type="EMBL" id="CAF0865434.1"/>
    </source>
</evidence>
<feature type="signal peptide" evidence="6">
    <location>
        <begin position="1"/>
        <end position="20"/>
    </location>
</feature>
<evidence type="ECO:0000256" key="3">
    <source>
        <dbReference type="ARBA" id="ARBA00022737"/>
    </source>
</evidence>
<feature type="compositionally biased region" description="Polar residues" evidence="4">
    <location>
        <begin position="389"/>
        <end position="411"/>
    </location>
</feature>
<dbReference type="InterPro" id="IPR032675">
    <property type="entry name" value="LRR_dom_sf"/>
</dbReference>
<dbReference type="InterPro" id="IPR000483">
    <property type="entry name" value="Cys-rich_flank_reg_C"/>
</dbReference>
<dbReference type="EMBL" id="CAJOBD010000059">
    <property type="protein sequence ID" value="CAF3557692.1"/>
    <property type="molecule type" value="Genomic_DNA"/>
</dbReference>
<accession>A0A813X595</accession>
<evidence type="ECO:0000256" key="1">
    <source>
        <dbReference type="ARBA" id="ARBA00022614"/>
    </source>
</evidence>
<comment type="caution">
    <text evidence="8">The sequence shown here is derived from an EMBL/GenBank/DDBJ whole genome shotgun (WGS) entry which is preliminary data.</text>
</comment>
<keyword evidence="5" id="KW-0472">Membrane</keyword>